<keyword evidence="12 17" id="KW-1133">Transmembrane helix</keyword>
<comment type="similarity">
    <text evidence="4">In the C-terminal section; belongs to the protein kinase superfamily. Ser/Thr protein kinase family.</text>
</comment>
<dbReference type="InterPro" id="IPR017441">
    <property type="entry name" value="Protein_kinase_ATP_BS"/>
</dbReference>
<dbReference type="GO" id="GO:0004672">
    <property type="term" value="F:protein kinase activity"/>
    <property type="evidence" value="ECO:0007669"/>
    <property type="project" value="InterPro"/>
</dbReference>
<keyword evidence="14 19" id="KW-0675">Receptor</keyword>
<keyword evidence="8" id="KW-0430">Lectin</keyword>
<comment type="caution">
    <text evidence="19">The sequence shown here is derived from an EMBL/GenBank/DDBJ whole genome shotgun (WGS) entry which is preliminary data.</text>
</comment>
<dbReference type="PROSITE" id="PS00108">
    <property type="entry name" value="PROTEIN_KINASE_ST"/>
    <property type="match status" value="1"/>
</dbReference>
<evidence type="ECO:0000256" key="7">
    <source>
        <dbReference type="ARBA" id="ARBA00022729"/>
    </source>
</evidence>
<evidence type="ECO:0000256" key="17">
    <source>
        <dbReference type="SAM" id="Phobius"/>
    </source>
</evidence>
<dbReference type="Proteomes" id="UP001163823">
    <property type="component" value="Chromosome 6"/>
</dbReference>
<keyword evidence="20" id="KW-1185">Reference proteome</keyword>
<sequence length="661" mass="73343">MSETRLSPCLSFICHKFCSVISLVLLTLCPVAYSLSFNKNRFDVGDPEIFYEGDGTSSFGSIELNIVTSSFRVGRAGYTERLHLWDSASGTLTDFTTRFSFTIDTNGSDGFAFYLAPVGYQIPPNSASASLGLFNFTTRVGLPGNQIVFVEFDTWSNLVIDPPAPVKQHIGINNNNISSLSYESWNPGYGQPQNVLITYNATTKSLRVFLQNQTDPSSNSISLSHNIDLMEALPEWVTIGFSAATGVYGERHTIHSWEFSSTLNSTGETSSTSSKKQRKLETVVVVVIAVSSFLVVAVGVSLSWLFVKKRRIKKMGSNGNANNLVDFDLQRGALPKRFYYQELVAATNGFANDRKLGEGGSGQVYKGTLSDLGRIVAVKRIFAAESENSERISINEVRIISRLIHRNLVQFIGWCQEKHEFLLVYEYMPNGSLDNHLFGTKKTLPWNVRYKVASGLASALHYLHEEAEQCVLHRDIKSANVLLDAHFSTKLGDFGVAKVVDPLLRTQMTGVVGTYGYLAPEYFNHGRATKESDMFSFGVVALEIACGKRTYLEYGGYHIPLVKWVWGLYAAGDILSVADERLSKDFDETEMRCLLIVGLWCTHPNDKERPKAGEVIKFLQFEAPLPELPHAMHEDVVNPTHGQANSIESEPITSSLDYGGR</sequence>
<keyword evidence="9 15" id="KW-0547">Nucleotide-binding</keyword>
<evidence type="ECO:0000256" key="13">
    <source>
        <dbReference type="ARBA" id="ARBA00023136"/>
    </source>
</evidence>
<dbReference type="SUPFAM" id="SSF49899">
    <property type="entry name" value="Concanavalin A-like lectins/glucanases"/>
    <property type="match status" value="1"/>
</dbReference>
<dbReference type="Pfam" id="PF00069">
    <property type="entry name" value="Pkinase"/>
    <property type="match status" value="1"/>
</dbReference>
<dbReference type="Gene3D" id="2.60.120.200">
    <property type="match status" value="1"/>
</dbReference>
<dbReference type="InterPro" id="IPR013320">
    <property type="entry name" value="ConA-like_dom_sf"/>
</dbReference>
<dbReference type="GO" id="GO:0005524">
    <property type="term" value="F:ATP binding"/>
    <property type="evidence" value="ECO:0007669"/>
    <property type="project" value="UniProtKB-UniRule"/>
</dbReference>
<evidence type="ECO:0000256" key="12">
    <source>
        <dbReference type="ARBA" id="ARBA00022989"/>
    </source>
</evidence>
<evidence type="ECO:0000256" key="5">
    <source>
        <dbReference type="ARBA" id="ARBA00022679"/>
    </source>
</evidence>
<dbReference type="KEGG" id="qsa:O6P43_015784"/>
<dbReference type="Gene3D" id="1.10.510.10">
    <property type="entry name" value="Transferase(Phosphotransferase) domain 1"/>
    <property type="match status" value="1"/>
</dbReference>
<keyword evidence="6 17" id="KW-0812">Transmembrane</keyword>
<protein>
    <submittedName>
        <fullName evidence="19">Lectin receptor kinase</fullName>
    </submittedName>
</protein>
<dbReference type="PROSITE" id="PS00107">
    <property type="entry name" value="PROTEIN_KINASE_ATP"/>
    <property type="match status" value="1"/>
</dbReference>
<reference evidence="19" key="1">
    <citation type="journal article" date="2023" name="Science">
        <title>Elucidation of the pathway for biosynthesis of saponin adjuvants from the soapbark tree.</title>
        <authorList>
            <person name="Reed J."/>
            <person name="Orme A."/>
            <person name="El-Demerdash A."/>
            <person name="Owen C."/>
            <person name="Martin L.B.B."/>
            <person name="Misra R.C."/>
            <person name="Kikuchi S."/>
            <person name="Rejzek M."/>
            <person name="Martin A.C."/>
            <person name="Harkess A."/>
            <person name="Leebens-Mack J."/>
            <person name="Louveau T."/>
            <person name="Stephenson M.J."/>
            <person name="Osbourn A."/>
        </authorList>
    </citation>
    <scope>NUCLEOTIDE SEQUENCE</scope>
    <source>
        <strain evidence="19">S10</strain>
    </source>
</reference>
<evidence type="ECO:0000256" key="2">
    <source>
        <dbReference type="ARBA" id="ARBA00007606"/>
    </source>
</evidence>
<dbReference type="AlphaFoldDB" id="A0AAD7LXS7"/>
<evidence type="ECO:0000256" key="6">
    <source>
        <dbReference type="ARBA" id="ARBA00022692"/>
    </source>
</evidence>
<feature type="binding site" evidence="15">
    <location>
        <position position="379"/>
    </location>
    <ligand>
        <name>ATP</name>
        <dbReference type="ChEBI" id="CHEBI:30616"/>
    </ligand>
</feature>
<gene>
    <name evidence="19" type="ORF">O6P43_015784</name>
</gene>
<dbReference type="CDD" id="cd06899">
    <property type="entry name" value="lectin_legume_LecRK_Arcelin_ConA"/>
    <property type="match status" value="1"/>
</dbReference>
<evidence type="ECO:0000313" key="19">
    <source>
        <dbReference type="EMBL" id="KAJ7966291.1"/>
    </source>
</evidence>
<keyword evidence="7" id="KW-0732">Signal</keyword>
<evidence type="ECO:0000259" key="18">
    <source>
        <dbReference type="PROSITE" id="PS50011"/>
    </source>
</evidence>
<dbReference type="PROSITE" id="PS50011">
    <property type="entry name" value="PROTEIN_KINASE_DOM"/>
    <property type="match status" value="1"/>
</dbReference>
<keyword evidence="5" id="KW-0808">Transferase</keyword>
<dbReference type="InterPro" id="IPR011009">
    <property type="entry name" value="Kinase-like_dom_sf"/>
</dbReference>
<evidence type="ECO:0000256" key="16">
    <source>
        <dbReference type="SAM" id="MobiDB-lite"/>
    </source>
</evidence>
<feature type="transmembrane region" description="Helical" evidence="17">
    <location>
        <begin position="283"/>
        <end position="307"/>
    </location>
</feature>
<dbReference type="GO" id="GO:0016020">
    <property type="term" value="C:membrane"/>
    <property type="evidence" value="ECO:0007669"/>
    <property type="project" value="UniProtKB-SubCell"/>
</dbReference>
<keyword evidence="10 19" id="KW-0418">Kinase</keyword>
<dbReference type="InterPro" id="IPR050528">
    <property type="entry name" value="L-type_Lectin-RKs"/>
</dbReference>
<dbReference type="FunFam" id="1.10.510.10:FF:000522">
    <property type="entry name" value="L-type lectin-domain containing receptor kinase IX.1"/>
    <property type="match status" value="1"/>
</dbReference>
<dbReference type="GO" id="GO:0030246">
    <property type="term" value="F:carbohydrate binding"/>
    <property type="evidence" value="ECO:0007669"/>
    <property type="project" value="UniProtKB-KW"/>
</dbReference>
<name>A0AAD7LXS7_QUISA</name>
<evidence type="ECO:0000256" key="4">
    <source>
        <dbReference type="ARBA" id="ARBA00010217"/>
    </source>
</evidence>
<dbReference type="SUPFAM" id="SSF56112">
    <property type="entry name" value="Protein kinase-like (PK-like)"/>
    <property type="match status" value="1"/>
</dbReference>
<organism evidence="19 20">
    <name type="scientific">Quillaja saponaria</name>
    <name type="common">Soap bark tree</name>
    <dbReference type="NCBI Taxonomy" id="32244"/>
    <lineage>
        <taxon>Eukaryota</taxon>
        <taxon>Viridiplantae</taxon>
        <taxon>Streptophyta</taxon>
        <taxon>Embryophyta</taxon>
        <taxon>Tracheophyta</taxon>
        <taxon>Spermatophyta</taxon>
        <taxon>Magnoliopsida</taxon>
        <taxon>eudicotyledons</taxon>
        <taxon>Gunneridae</taxon>
        <taxon>Pentapetalae</taxon>
        <taxon>rosids</taxon>
        <taxon>fabids</taxon>
        <taxon>Fabales</taxon>
        <taxon>Quillajaceae</taxon>
        <taxon>Quillaja</taxon>
    </lineage>
</organism>
<dbReference type="InterPro" id="IPR008271">
    <property type="entry name" value="Ser/Thr_kinase_AS"/>
</dbReference>
<dbReference type="PROSITE" id="PS00308">
    <property type="entry name" value="LECTIN_LEGUME_ALPHA"/>
    <property type="match status" value="1"/>
</dbReference>
<feature type="region of interest" description="Disordered" evidence="16">
    <location>
        <begin position="641"/>
        <end position="661"/>
    </location>
</feature>
<dbReference type="EMBL" id="JARAOO010000006">
    <property type="protein sequence ID" value="KAJ7966291.1"/>
    <property type="molecule type" value="Genomic_DNA"/>
</dbReference>
<dbReference type="Gene3D" id="3.30.200.20">
    <property type="entry name" value="Phosphorylase Kinase, domain 1"/>
    <property type="match status" value="1"/>
</dbReference>
<comment type="subcellular location">
    <subcellularLocation>
        <location evidence="1">Membrane</location>
        <topology evidence="1">Single-pass type I membrane protein</topology>
    </subcellularLocation>
</comment>
<evidence type="ECO:0000256" key="1">
    <source>
        <dbReference type="ARBA" id="ARBA00004479"/>
    </source>
</evidence>
<dbReference type="InterPro" id="IPR000719">
    <property type="entry name" value="Prot_kinase_dom"/>
</dbReference>
<evidence type="ECO:0000256" key="14">
    <source>
        <dbReference type="ARBA" id="ARBA00023170"/>
    </source>
</evidence>
<evidence type="ECO:0000256" key="8">
    <source>
        <dbReference type="ARBA" id="ARBA00022734"/>
    </source>
</evidence>
<proteinExistence type="inferred from homology"/>
<dbReference type="InterPro" id="IPR001220">
    <property type="entry name" value="Legume_lectin_dom"/>
</dbReference>
<dbReference type="Pfam" id="PF00139">
    <property type="entry name" value="Lectin_legB"/>
    <property type="match status" value="1"/>
</dbReference>
<evidence type="ECO:0000256" key="3">
    <source>
        <dbReference type="ARBA" id="ARBA00008536"/>
    </source>
</evidence>
<feature type="domain" description="Protein kinase" evidence="18">
    <location>
        <begin position="350"/>
        <end position="628"/>
    </location>
</feature>
<keyword evidence="11 15" id="KW-0067">ATP-binding</keyword>
<evidence type="ECO:0000313" key="20">
    <source>
        <dbReference type="Proteomes" id="UP001163823"/>
    </source>
</evidence>
<evidence type="ECO:0000256" key="9">
    <source>
        <dbReference type="ARBA" id="ARBA00022741"/>
    </source>
</evidence>
<dbReference type="PANTHER" id="PTHR27007">
    <property type="match status" value="1"/>
</dbReference>
<evidence type="ECO:0000256" key="15">
    <source>
        <dbReference type="PROSITE-ProRule" id="PRU10141"/>
    </source>
</evidence>
<evidence type="ECO:0000256" key="11">
    <source>
        <dbReference type="ARBA" id="ARBA00022840"/>
    </source>
</evidence>
<accession>A0AAD7LXS7</accession>
<evidence type="ECO:0000256" key="10">
    <source>
        <dbReference type="ARBA" id="ARBA00022777"/>
    </source>
</evidence>
<keyword evidence="13 17" id="KW-0472">Membrane</keyword>
<dbReference type="InterPro" id="IPR000985">
    <property type="entry name" value="Lectin_LegA_CS"/>
</dbReference>
<comment type="similarity">
    <text evidence="2">Belongs to the leguminous lectin family.</text>
</comment>
<dbReference type="SMART" id="SM00220">
    <property type="entry name" value="S_TKc"/>
    <property type="match status" value="1"/>
</dbReference>
<comment type="similarity">
    <text evidence="3">In the N-terminal section; belongs to the leguminous lectin family.</text>
</comment>
<dbReference type="FunFam" id="3.30.200.20:FF:000529">
    <property type="entry name" value="L-type lectin-domain containing receptor kinase IX.1"/>
    <property type="match status" value="1"/>
</dbReference>